<accession>A0ABS6BGT9</accession>
<dbReference type="Pfam" id="PF01965">
    <property type="entry name" value="DJ-1_PfpI"/>
    <property type="match status" value="1"/>
</dbReference>
<evidence type="ECO:0000259" key="2">
    <source>
        <dbReference type="Pfam" id="PF01965"/>
    </source>
</evidence>
<reference evidence="3 4" key="1">
    <citation type="submission" date="2021-06" db="EMBL/GenBank/DDBJ databases">
        <title>Sphingomonas sp. XMGL2, whole genome shotgun sequencing project.</title>
        <authorList>
            <person name="Zhao G."/>
            <person name="Shen L."/>
        </authorList>
    </citation>
    <scope>NUCLEOTIDE SEQUENCE [LARGE SCALE GENOMIC DNA]</scope>
    <source>
        <strain evidence="3 4">XMGL2</strain>
    </source>
</reference>
<evidence type="ECO:0000256" key="1">
    <source>
        <dbReference type="SAM" id="SignalP"/>
    </source>
</evidence>
<gene>
    <name evidence="3" type="ORF">KOF26_05935</name>
</gene>
<keyword evidence="3" id="KW-0315">Glutamine amidotransferase</keyword>
<dbReference type="Proteomes" id="UP000776276">
    <property type="component" value="Unassembled WGS sequence"/>
</dbReference>
<feature type="chain" id="PRO_5046309597" evidence="1">
    <location>
        <begin position="24"/>
        <end position="288"/>
    </location>
</feature>
<feature type="domain" description="DJ-1/PfpI" evidence="2">
    <location>
        <begin position="57"/>
        <end position="178"/>
    </location>
</feature>
<evidence type="ECO:0000313" key="3">
    <source>
        <dbReference type="EMBL" id="MBU3077404.1"/>
    </source>
</evidence>
<dbReference type="InterPro" id="IPR050325">
    <property type="entry name" value="Prot/Nucl_acid_deglycase"/>
</dbReference>
<dbReference type="InterPro" id="IPR002818">
    <property type="entry name" value="DJ-1/PfpI"/>
</dbReference>
<dbReference type="PANTHER" id="PTHR48094:SF22">
    <property type="entry name" value="DJ-1_PFPI DOMAIN-CONTAINING PROTEIN"/>
    <property type="match status" value="1"/>
</dbReference>
<protein>
    <submittedName>
        <fullName evidence="3">Type 1 glutamine amidotransferase domain-containing protein</fullName>
    </submittedName>
</protein>
<organism evidence="3 4">
    <name type="scientific">Sphingomonas quercus</name>
    <dbReference type="NCBI Taxonomy" id="2842451"/>
    <lineage>
        <taxon>Bacteria</taxon>
        <taxon>Pseudomonadati</taxon>
        <taxon>Pseudomonadota</taxon>
        <taxon>Alphaproteobacteria</taxon>
        <taxon>Sphingomonadales</taxon>
        <taxon>Sphingomonadaceae</taxon>
        <taxon>Sphingomonas</taxon>
    </lineage>
</organism>
<feature type="signal peptide" evidence="1">
    <location>
        <begin position="1"/>
        <end position="23"/>
    </location>
</feature>
<evidence type="ECO:0000313" key="4">
    <source>
        <dbReference type="Proteomes" id="UP000776276"/>
    </source>
</evidence>
<keyword evidence="4" id="KW-1185">Reference proteome</keyword>
<dbReference type="RefSeq" id="WP_216321562.1">
    <property type="nucleotide sequence ID" value="NZ_JAHKRT010000002.1"/>
</dbReference>
<name>A0ABS6BGT9_9SPHN</name>
<comment type="caution">
    <text evidence="3">The sequence shown here is derived from an EMBL/GenBank/DDBJ whole genome shotgun (WGS) entry which is preliminary data.</text>
</comment>
<dbReference type="CDD" id="cd03141">
    <property type="entry name" value="GATase1_Hsp31_like"/>
    <property type="match status" value="1"/>
</dbReference>
<sequence>MKFMPSAAVVAAVSLLSFVPAGAANAAKGRILLVASSVNAMALKDGRKIPTGYFLNELAVPAQAFIQAGYEVVVATPDGNAPAVDGISITPDLFHGDEAALRQATKFVLSYPSLQKPQRLDAVVKAGLGKFAAIYVPGGRAPMVDLMEDRALGTALRYFHQTGKPTAMLCHAPVAFAATVKDPAGFRQALVAGRTGKAKTIASGWPYAGYKMTLLSTAEEMPKEQALGGRMPFYIEDAVRIAGAQVRVGPPAQPLVVVDREMITGQNPASDHELSDAVLAALNSRSSH</sequence>
<dbReference type="PANTHER" id="PTHR48094">
    <property type="entry name" value="PROTEIN/NUCLEIC ACID DEGLYCASE DJ-1-RELATED"/>
    <property type="match status" value="1"/>
</dbReference>
<dbReference type="EMBL" id="JAHKRT010000002">
    <property type="protein sequence ID" value="MBU3077404.1"/>
    <property type="molecule type" value="Genomic_DNA"/>
</dbReference>
<proteinExistence type="predicted"/>
<keyword evidence="1" id="KW-0732">Signal</keyword>